<feature type="region of interest" description="Disordered" evidence="2">
    <location>
        <begin position="63"/>
        <end position="95"/>
    </location>
</feature>
<dbReference type="OMA" id="ANTCCGV"/>
<reference evidence="4 5" key="1">
    <citation type="journal article" date="2020" name="Cell">
        <title>Large-Scale Comparative Analyses of Tick Genomes Elucidate Their Genetic Diversity and Vector Capacities.</title>
        <authorList>
            <consortium name="Tick Genome and Microbiome Consortium (TIGMIC)"/>
            <person name="Jia N."/>
            <person name="Wang J."/>
            <person name="Shi W."/>
            <person name="Du L."/>
            <person name="Sun Y."/>
            <person name="Zhan W."/>
            <person name="Jiang J.F."/>
            <person name="Wang Q."/>
            <person name="Zhang B."/>
            <person name="Ji P."/>
            <person name="Bell-Sakyi L."/>
            <person name="Cui X.M."/>
            <person name="Yuan T.T."/>
            <person name="Jiang B.G."/>
            <person name="Yang W.F."/>
            <person name="Lam T.T."/>
            <person name="Chang Q.C."/>
            <person name="Ding S.J."/>
            <person name="Wang X.J."/>
            <person name="Zhu J.G."/>
            <person name="Ruan X.D."/>
            <person name="Zhao L."/>
            <person name="Wei J.T."/>
            <person name="Ye R.Z."/>
            <person name="Que T.C."/>
            <person name="Du C.H."/>
            <person name="Zhou Y.H."/>
            <person name="Cheng J.X."/>
            <person name="Dai P.F."/>
            <person name="Guo W.B."/>
            <person name="Han X.H."/>
            <person name="Huang E.J."/>
            <person name="Li L.F."/>
            <person name="Wei W."/>
            <person name="Gao Y.C."/>
            <person name="Liu J.Z."/>
            <person name="Shao H.Z."/>
            <person name="Wang X."/>
            <person name="Wang C.C."/>
            <person name="Yang T.C."/>
            <person name="Huo Q.B."/>
            <person name="Li W."/>
            <person name="Chen H.Y."/>
            <person name="Chen S.E."/>
            <person name="Zhou L.G."/>
            <person name="Ni X.B."/>
            <person name="Tian J.H."/>
            <person name="Sheng Y."/>
            <person name="Liu T."/>
            <person name="Pan Y.S."/>
            <person name="Xia L.Y."/>
            <person name="Li J."/>
            <person name="Zhao F."/>
            <person name="Cao W.C."/>
        </authorList>
    </citation>
    <scope>NUCLEOTIDE SEQUENCE [LARGE SCALE GENOMIC DNA]</scope>
    <source>
        <strain evidence="4">HaeL-2018</strain>
    </source>
</reference>
<feature type="compositionally biased region" description="Polar residues" evidence="2">
    <location>
        <begin position="17"/>
        <end position="30"/>
    </location>
</feature>
<evidence type="ECO:0000256" key="2">
    <source>
        <dbReference type="SAM" id="MobiDB-lite"/>
    </source>
</evidence>
<dbReference type="GO" id="GO:0003676">
    <property type="term" value="F:nucleic acid binding"/>
    <property type="evidence" value="ECO:0007669"/>
    <property type="project" value="InterPro"/>
</dbReference>
<feature type="compositionally biased region" description="Basic residues" evidence="2">
    <location>
        <begin position="367"/>
        <end position="385"/>
    </location>
</feature>
<dbReference type="Proteomes" id="UP000821853">
    <property type="component" value="Chromosome 3"/>
</dbReference>
<evidence type="ECO:0000313" key="5">
    <source>
        <dbReference type="Proteomes" id="UP000821853"/>
    </source>
</evidence>
<dbReference type="PROSITE" id="PS50158">
    <property type="entry name" value="ZF_CCHC"/>
    <property type="match status" value="1"/>
</dbReference>
<gene>
    <name evidence="4" type="ORF">HPB48_014550</name>
</gene>
<evidence type="ECO:0000256" key="1">
    <source>
        <dbReference type="PROSITE-ProRule" id="PRU00047"/>
    </source>
</evidence>
<feature type="domain" description="CCHC-type" evidence="3">
    <location>
        <begin position="259"/>
        <end position="274"/>
    </location>
</feature>
<dbReference type="AlphaFoldDB" id="A0A9J6G0D5"/>
<protein>
    <recommendedName>
        <fullName evidence="3">CCHC-type domain-containing protein</fullName>
    </recommendedName>
</protein>
<keyword evidence="1" id="KW-0863">Zinc-finger</keyword>
<dbReference type="OrthoDB" id="6488512at2759"/>
<feature type="compositionally biased region" description="Basic residues" evidence="2">
    <location>
        <begin position="332"/>
        <end position="343"/>
    </location>
</feature>
<dbReference type="VEuPathDB" id="VectorBase:HLOH_051197"/>
<feature type="region of interest" description="Disordered" evidence="2">
    <location>
        <begin position="1"/>
        <end position="32"/>
    </location>
</feature>
<keyword evidence="1" id="KW-0862">Zinc</keyword>
<organism evidence="4 5">
    <name type="scientific">Haemaphysalis longicornis</name>
    <name type="common">Bush tick</name>
    <dbReference type="NCBI Taxonomy" id="44386"/>
    <lineage>
        <taxon>Eukaryota</taxon>
        <taxon>Metazoa</taxon>
        <taxon>Ecdysozoa</taxon>
        <taxon>Arthropoda</taxon>
        <taxon>Chelicerata</taxon>
        <taxon>Arachnida</taxon>
        <taxon>Acari</taxon>
        <taxon>Parasitiformes</taxon>
        <taxon>Ixodida</taxon>
        <taxon>Ixodoidea</taxon>
        <taxon>Ixodidae</taxon>
        <taxon>Haemaphysalinae</taxon>
        <taxon>Haemaphysalis</taxon>
    </lineage>
</organism>
<name>A0A9J6G0D5_HAELO</name>
<evidence type="ECO:0000259" key="3">
    <source>
        <dbReference type="PROSITE" id="PS50158"/>
    </source>
</evidence>
<keyword evidence="5" id="KW-1185">Reference proteome</keyword>
<dbReference type="InterPro" id="IPR001878">
    <property type="entry name" value="Znf_CCHC"/>
</dbReference>
<sequence>METSALQTRGYDPETMAWTSVPTTGDQNSMGFPKLRSQALLQAAERHFQDKGKMTAPDVAPAIGSSAEKLTLPRRAPRGSKGKLSTKWKPRPMPKPAPEDYVIVIKPRQRVSLHEAFTETGYGTAISAYLGPERARAISVLPSRDQNIIIVHTPDIEAADRLIGDFAVNTEKGSVPLHGYLRQDGANTCCGVIVVRNTDTTETLQHRVCWRAGTIVEIPKFGTSNKARITFAGKEKPRYVHYDNMVVSVQTYYKTIPACIQCGVVGHRADACPNLQPNTCGLCGLQAPLVEGVRAPHHCVPRCSVCDSAHVTNSRDCVAKFRKPKIASQTGGKKKTTPKKKKPPSWATPRPASPGNHPLEVMESDCRRRRHHMTAWRNERRRRAARPGPGSTPSKMDAR</sequence>
<evidence type="ECO:0000313" key="4">
    <source>
        <dbReference type="EMBL" id="KAH9371878.1"/>
    </source>
</evidence>
<dbReference type="GO" id="GO:0008270">
    <property type="term" value="F:zinc ion binding"/>
    <property type="evidence" value="ECO:0007669"/>
    <property type="project" value="UniProtKB-KW"/>
</dbReference>
<proteinExistence type="predicted"/>
<feature type="compositionally biased region" description="Basic residues" evidence="2">
    <location>
        <begin position="75"/>
        <end position="92"/>
    </location>
</feature>
<keyword evidence="1" id="KW-0479">Metal-binding</keyword>
<feature type="region of interest" description="Disordered" evidence="2">
    <location>
        <begin position="325"/>
        <end position="399"/>
    </location>
</feature>
<dbReference type="EMBL" id="JABSTR010000005">
    <property type="protein sequence ID" value="KAH9371878.1"/>
    <property type="molecule type" value="Genomic_DNA"/>
</dbReference>
<accession>A0A9J6G0D5</accession>
<comment type="caution">
    <text evidence="4">The sequence shown here is derived from an EMBL/GenBank/DDBJ whole genome shotgun (WGS) entry which is preliminary data.</text>
</comment>